<name>A0A8S5SLM4_9CAUD</name>
<feature type="transmembrane region" description="Helical" evidence="1">
    <location>
        <begin position="6"/>
        <end position="25"/>
    </location>
</feature>
<reference evidence="2" key="1">
    <citation type="journal article" date="2021" name="Proc. Natl. Acad. Sci. U.S.A.">
        <title>A Catalog of Tens of Thousands of Viruses from Human Metagenomes Reveals Hidden Associations with Chronic Diseases.</title>
        <authorList>
            <person name="Tisza M.J."/>
            <person name="Buck C.B."/>
        </authorList>
    </citation>
    <scope>NUCLEOTIDE SEQUENCE</scope>
    <source>
        <strain evidence="2">CtrCN24</strain>
    </source>
</reference>
<sequence length="66" mass="7925">MRDWKDHLWAAILMILIVVILLISYQVEQSEKKAKSYSYKYTAQATEVQQECINMQKFMYNYEVKA</sequence>
<keyword evidence="1" id="KW-1133">Transmembrane helix</keyword>
<organism evidence="2">
    <name type="scientific">Siphoviridae sp. ctrCN24</name>
    <dbReference type="NCBI Taxonomy" id="2827953"/>
    <lineage>
        <taxon>Viruses</taxon>
        <taxon>Duplodnaviria</taxon>
        <taxon>Heunggongvirae</taxon>
        <taxon>Uroviricota</taxon>
        <taxon>Caudoviricetes</taxon>
    </lineage>
</organism>
<accession>A0A8S5SLM4</accession>
<keyword evidence="1" id="KW-0472">Membrane</keyword>
<keyword evidence="1" id="KW-0812">Transmembrane</keyword>
<dbReference type="EMBL" id="BK032616">
    <property type="protein sequence ID" value="DAF51466.1"/>
    <property type="molecule type" value="Genomic_DNA"/>
</dbReference>
<proteinExistence type="predicted"/>
<evidence type="ECO:0000256" key="1">
    <source>
        <dbReference type="SAM" id="Phobius"/>
    </source>
</evidence>
<evidence type="ECO:0000313" key="2">
    <source>
        <dbReference type="EMBL" id="DAF51466.1"/>
    </source>
</evidence>
<protein>
    <submittedName>
        <fullName evidence="2">Uncharacterized protein</fullName>
    </submittedName>
</protein>